<dbReference type="Pfam" id="PF06055">
    <property type="entry name" value="ExoD"/>
    <property type="match status" value="1"/>
</dbReference>
<feature type="region of interest" description="Disordered" evidence="1">
    <location>
        <begin position="1"/>
        <end position="28"/>
    </location>
</feature>
<evidence type="ECO:0000313" key="4">
    <source>
        <dbReference type="Proteomes" id="UP001201985"/>
    </source>
</evidence>
<keyword evidence="4" id="KW-1185">Reference proteome</keyword>
<reference evidence="3 4" key="1">
    <citation type="submission" date="2022-03" db="EMBL/GenBank/DDBJ databases">
        <title>Complete genome analysis of Roseomonas KG 17.1 : a prolific producer of plant growth promoters.</title>
        <authorList>
            <person name="Saadouli I."/>
            <person name="Najjari A."/>
            <person name="Mosbah A."/>
            <person name="Ouzari H.I."/>
        </authorList>
    </citation>
    <scope>NUCLEOTIDE SEQUENCE [LARGE SCALE GENOMIC DNA]</scope>
    <source>
        <strain evidence="3 4">KG17-1</strain>
    </source>
</reference>
<proteinExistence type="predicted"/>
<keyword evidence="2" id="KW-0812">Transmembrane</keyword>
<dbReference type="PIRSF" id="PIRSF033239">
    <property type="entry name" value="ExoD"/>
    <property type="match status" value="1"/>
</dbReference>
<gene>
    <name evidence="3" type="ORF">MON41_23460</name>
</gene>
<dbReference type="InterPro" id="IPR010331">
    <property type="entry name" value="ExoD"/>
</dbReference>
<organism evidence="3 4">
    <name type="scientific">Teichococcus vastitatis</name>
    <dbReference type="NCBI Taxonomy" id="2307076"/>
    <lineage>
        <taxon>Bacteria</taxon>
        <taxon>Pseudomonadati</taxon>
        <taxon>Pseudomonadota</taxon>
        <taxon>Alphaproteobacteria</taxon>
        <taxon>Acetobacterales</taxon>
        <taxon>Roseomonadaceae</taxon>
        <taxon>Roseomonas</taxon>
    </lineage>
</organism>
<feature type="transmembrane region" description="Helical" evidence="2">
    <location>
        <begin position="195"/>
        <end position="216"/>
    </location>
</feature>
<dbReference type="PANTHER" id="PTHR41795">
    <property type="entry name" value="EXOPOLYSACCHARIDE SYNTHESIS PROTEIN"/>
    <property type="match status" value="1"/>
</dbReference>
<evidence type="ECO:0000256" key="1">
    <source>
        <dbReference type="SAM" id="MobiDB-lite"/>
    </source>
</evidence>
<keyword evidence="2" id="KW-0472">Membrane</keyword>
<evidence type="ECO:0000313" key="3">
    <source>
        <dbReference type="EMBL" id="MCI0756599.1"/>
    </source>
</evidence>
<keyword evidence="2" id="KW-1133">Transmembrane helix</keyword>
<dbReference type="EMBL" id="JALBUU010000125">
    <property type="protein sequence ID" value="MCI0756599.1"/>
    <property type="molecule type" value="Genomic_DNA"/>
</dbReference>
<sequence>MDGRTGTAPPDATMDQFTPGPRPPGPAAAPITRIIAEVANTFPGERISLGEMAEAFGERAFGLLILLLCLPSLLPGMASVFGLPMLILGVQMGLGRTRPTLPRFLADRTVKRSDLLRLANASSRGLSLVERFVRPRSGWFIEPAGERLVGWLTVLAAAMLILPGPGTNGPPAFGTIIMALGVVEQDSRVTGIGMAVTAAGCLFAAGVLVALCWFGWQAVGFIF</sequence>
<dbReference type="RefSeq" id="WP_238384030.1">
    <property type="nucleotide sequence ID" value="NZ_JALBUU010000125.1"/>
</dbReference>
<dbReference type="Proteomes" id="UP001201985">
    <property type="component" value="Unassembled WGS sequence"/>
</dbReference>
<name>A0ABS9WBD2_9PROT</name>
<dbReference type="PANTHER" id="PTHR41795:SF1">
    <property type="entry name" value="EXOPOLYSACCHARIDE SYNTHESIS PROTEIN"/>
    <property type="match status" value="1"/>
</dbReference>
<comment type="caution">
    <text evidence="3">The sequence shown here is derived from an EMBL/GenBank/DDBJ whole genome shotgun (WGS) entry which is preliminary data.</text>
</comment>
<accession>A0ABS9WBD2</accession>
<feature type="transmembrane region" description="Helical" evidence="2">
    <location>
        <begin position="168"/>
        <end position="183"/>
    </location>
</feature>
<evidence type="ECO:0000256" key="2">
    <source>
        <dbReference type="SAM" id="Phobius"/>
    </source>
</evidence>
<feature type="transmembrane region" description="Helical" evidence="2">
    <location>
        <begin position="60"/>
        <end position="88"/>
    </location>
</feature>
<protein>
    <submittedName>
        <fullName evidence="3">Exopolysaccharide biosynthesis protein</fullName>
    </submittedName>
</protein>